<proteinExistence type="predicted"/>
<evidence type="ECO:0000313" key="1">
    <source>
        <dbReference type="EMBL" id="WOK08901.1"/>
    </source>
</evidence>
<reference evidence="1 2" key="1">
    <citation type="journal article" date="2023" name="Microbiol. Resour. Announc.">
        <title>Complete Genome Sequence of Imperialibacter roseus strain P4T.</title>
        <authorList>
            <person name="Tizabi D.R."/>
            <person name="Bachvaroff T."/>
            <person name="Hill R.T."/>
        </authorList>
    </citation>
    <scope>NUCLEOTIDE SEQUENCE [LARGE SCALE GENOMIC DNA]</scope>
    <source>
        <strain evidence="1 2">P4T</strain>
    </source>
</reference>
<gene>
    <name evidence="1" type="ORF">RT717_09660</name>
</gene>
<keyword evidence="2" id="KW-1185">Reference proteome</keyword>
<dbReference type="EMBL" id="CP136051">
    <property type="protein sequence ID" value="WOK08901.1"/>
    <property type="molecule type" value="Genomic_DNA"/>
</dbReference>
<dbReference type="Pfam" id="PF16264">
    <property type="entry name" value="SatD"/>
    <property type="match status" value="1"/>
</dbReference>
<name>A0ABZ0IYZ1_9BACT</name>
<dbReference type="RefSeq" id="WP_317491532.1">
    <property type="nucleotide sequence ID" value="NZ_CP136051.1"/>
</dbReference>
<organism evidence="1 2">
    <name type="scientific">Imperialibacter roseus</name>
    <dbReference type="NCBI Taxonomy" id="1324217"/>
    <lineage>
        <taxon>Bacteria</taxon>
        <taxon>Pseudomonadati</taxon>
        <taxon>Bacteroidota</taxon>
        <taxon>Cytophagia</taxon>
        <taxon>Cytophagales</taxon>
        <taxon>Flammeovirgaceae</taxon>
        <taxon>Imperialibacter</taxon>
    </lineage>
</organism>
<sequence length="209" mass="24032">MYFILMGDIVGSSEKKGATLMTSFKSVIQSANGNFSKQILSPLTITLGDEFQGVVKDLRSVVDIIFHIDKALIGTNPEFRIRYSMQYGPIDTPVNKENAHGMLGEGLTKARKGLEEMKPKKLHYRMVTTDGKTDDMLNGLFRLYDSFYSDWSKNDREYLERFFEKDDYKWVGEQLSKDPSTVWRKRISLKLDEFNIAKDLIRSTANAFE</sequence>
<protein>
    <submittedName>
        <fullName evidence="1">SatD family protein</fullName>
    </submittedName>
</protein>
<evidence type="ECO:0000313" key="2">
    <source>
        <dbReference type="Proteomes" id="UP001302349"/>
    </source>
</evidence>
<accession>A0ABZ0IYZ1</accession>
<dbReference type="InterPro" id="IPR032580">
    <property type="entry name" value="SatD"/>
</dbReference>
<dbReference type="Proteomes" id="UP001302349">
    <property type="component" value="Chromosome"/>
</dbReference>